<dbReference type="PANTHER" id="PTHR43802">
    <property type="entry name" value="ENOYL-COA HYDRATASE"/>
    <property type="match status" value="1"/>
</dbReference>
<organism evidence="2 3">
    <name type="scientific">Hyphomonas hirschiana VP5</name>
    <dbReference type="NCBI Taxonomy" id="1280951"/>
    <lineage>
        <taxon>Bacteria</taxon>
        <taxon>Pseudomonadati</taxon>
        <taxon>Pseudomonadota</taxon>
        <taxon>Alphaproteobacteria</taxon>
        <taxon>Hyphomonadales</taxon>
        <taxon>Hyphomonadaceae</taxon>
        <taxon>Hyphomonas</taxon>
    </lineage>
</organism>
<dbReference type="Gene3D" id="1.10.12.10">
    <property type="entry name" value="Lyase 2-enoyl-coa Hydratase, Chain A, domain 2"/>
    <property type="match status" value="1"/>
</dbReference>
<evidence type="ECO:0000313" key="2">
    <source>
        <dbReference type="EMBL" id="KCZ92043.1"/>
    </source>
</evidence>
<dbReference type="CDD" id="cd06558">
    <property type="entry name" value="crotonase-like"/>
    <property type="match status" value="1"/>
</dbReference>
<sequence>MSAHYDITAEKWERFTFERKGRVLTAYITSDHPVNGVDEAMHTELALVFNCLQRDTDSDLIILSAKGRAFCAGGDFDWFEEQIAHPERFRAIGWDAKQIVVTLLQMEKPVICRMNGAAAGLGATIALLCDVIIADETAKIGDPHVKVGLVAGDGGALIWPQLIGFAKAKELLMTGDLLSAPEAKALGLINYAVPAAELDAKVDEIVGKIMANPKWAVRWTKTTANIPLRALAAQMMDASIGWESVSNYLGDRKEAVAAFKERRAAKLTGE</sequence>
<comment type="caution">
    <text evidence="2">The sequence shown here is derived from an EMBL/GenBank/DDBJ whole genome shotgun (WGS) entry which is preliminary data.</text>
</comment>
<keyword evidence="3" id="KW-1185">Reference proteome</keyword>
<dbReference type="InterPro" id="IPR001753">
    <property type="entry name" value="Enoyl-CoA_hydra/iso"/>
</dbReference>
<dbReference type="SUPFAM" id="SSF52096">
    <property type="entry name" value="ClpP/crotonase"/>
    <property type="match status" value="1"/>
</dbReference>
<name>A0A059FNN1_9PROT</name>
<dbReference type="InterPro" id="IPR029045">
    <property type="entry name" value="ClpP/crotonase-like_dom_sf"/>
</dbReference>
<dbReference type="PANTHER" id="PTHR43802:SF1">
    <property type="entry name" value="IP11341P-RELATED"/>
    <property type="match status" value="1"/>
</dbReference>
<dbReference type="GO" id="GO:0016853">
    <property type="term" value="F:isomerase activity"/>
    <property type="evidence" value="ECO:0007669"/>
    <property type="project" value="UniProtKB-KW"/>
</dbReference>
<evidence type="ECO:0000256" key="1">
    <source>
        <dbReference type="ARBA" id="ARBA00005254"/>
    </source>
</evidence>
<dbReference type="Gene3D" id="3.90.226.10">
    <property type="entry name" value="2-enoyl-CoA Hydratase, Chain A, domain 1"/>
    <property type="match status" value="1"/>
</dbReference>
<dbReference type="Pfam" id="PF00378">
    <property type="entry name" value="ECH_1"/>
    <property type="match status" value="1"/>
</dbReference>
<evidence type="ECO:0000313" key="3">
    <source>
        <dbReference type="Proteomes" id="UP000025061"/>
    </source>
</evidence>
<keyword evidence="2" id="KW-0413">Isomerase</keyword>
<gene>
    <name evidence="2" type="ORF">HHI_12459</name>
</gene>
<dbReference type="OrthoDB" id="5730382at2"/>
<accession>A0A059FNN1</accession>
<protein>
    <submittedName>
        <fullName evidence="2">Enoyl-CoA hydratase/isomerase domain-containing protein</fullName>
    </submittedName>
</protein>
<dbReference type="Proteomes" id="UP000025061">
    <property type="component" value="Unassembled WGS sequence"/>
</dbReference>
<reference evidence="2 3" key="1">
    <citation type="submission" date="2013-04" db="EMBL/GenBank/DDBJ databases">
        <title>Hyphomonas hirschiana VP5 Genome Sequencing.</title>
        <authorList>
            <person name="Lai Q."/>
            <person name="Shao Z."/>
        </authorList>
    </citation>
    <scope>NUCLEOTIDE SEQUENCE [LARGE SCALE GENOMIC DNA]</scope>
    <source>
        <strain evidence="2 3">VP5</strain>
    </source>
</reference>
<dbReference type="AlphaFoldDB" id="A0A059FNN1"/>
<dbReference type="InterPro" id="IPR014748">
    <property type="entry name" value="Enoyl-CoA_hydra_C"/>
</dbReference>
<dbReference type="EMBL" id="ARYI01000010">
    <property type="protein sequence ID" value="KCZ92043.1"/>
    <property type="molecule type" value="Genomic_DNA"/>
</dbReference>
<proteinExistence type="inferred from homology"/>
<dbReference type="RefSeq" id="WP_011648252.1">
    <property type="nucleotide sequence ID" value="NZ_ARYI01000010.1"/>
</dbReference>
<dbReference type="PATRIC" id="fig|1280951.3.peg.2510"/>
<comment type="similarity">
    <text evidence="1">Belongs to the enoyl-CoA hydratase/isomerase family.</text>
</comment>